<proteinExistence type="predicted"/>
<sequence>MMQFAIISSDTAEPNKNEPMAECLAAMLTATDACRRRLESVSVTAAAAASTTSCGPQSRCRLNRQRRSLQQQVARLRAEFHSIAEQFSGILGRIAKPLFNRGTEVCSANNNDVISTLDEASSDELEKQTACSAGSTDPTAADPASPGKIGFAIVKSLAESRRILDRLASDLLALPPDRNSRLARRRASTGSAKQRVVVRLSMRFHFRRESAPAGPVARRKILKAPLRPRSAQMQFGNIAFRRELGIDHPLTIGDAQLPQRKALQKCP</sequence>
<dbReference type="AlphaFoldDB" id="A0A267G7H9"/>
<accession>A0A267G7H9</accession>
<protein>
    <submittedName>
        <fullName evidence="2">Uncharacterized protein</fullName>
    </submittedName>
</protein>
<name>A0A267G7H9_9PLAT</name>
<keyword evidence="3" id="KW-1185">Reference proteome</keyword>
<evidence type="ECO:0000313" key="3">
    <source>
        <dbReference type="Proteomes" id="UP000215902"/>
    </source>
</evidence>
<evidence type="ECO:0000256" key="1">
    <source>
        <dbReference type="SAM" id="MobiDB-lite"/>
    </source>
</evidence>
<organism evidence="2 3">
    <name type="scientific">Macrostomum lignano</name>
    <dbReference type="NCBI Taxonomy" id="282301"/>
    <lineage>
        <taxon>Eukaryota</taxon>
        <taxon>Metazoa</taxon>
        <taxon>Spiralia</taxon>
        <taxon>Lophotrochozoa</taxon>
        <taxon>Platyhelminthes</taxon>
        <taxon>Rhabditophora</taxon>
        <taxon>Macrostomorpha</taxon>
        <taxon>Macrostomida</taxon>
        <taxon>Macrostomidae</taxon>
        <taxon>Macrostomum</taxon>
    </lineage>
</organism>
<comment type="caution">
    <text evidence="2">The sequence shown here is derived from an EMBL/GenBank/DDBJ whole genome shotgun (WGS) entry which is preliminary data.</text>
</comment>
<reference evidence="2 3" key="1">
    <citation type="submission" date="2017-06" db="EMBL/GenBank/DDBJ databases">
        <title>A platform for efficient transgenesis in Macrostomum lignano, a flatworm model organism for stem cell research.</title>
        <authorList>
            <person name="Berezikov E."/>
        </authorList>
    </citation>
    <scope>NUCLEOTIDE SEQUENCE [LARGE SCALE GENOMIC DNA]</scope>
    <source>
        <strain evidence="2">DV1</strain>
        <tissue evidence="2">Whole organism</tissue>
    </source>
</reference>
<dbReference type="EMBL" id="NIVC01000535">
    <property type="protein sequence ID" value="PAA81377.1"/>
    <property type="molecule type" value="Genomic_DNA"/>
</dbReference>
<gene>
    <name evidence="2" type="ORF">BOX15_Mlig004811g2</name>
</gene>
<feature type="region of interest" description="Disordered" evidence="1">
    <location>
        <begin position="125"/>
        <end position="145"/>
    </location>
</feature>
<feature type="compositionally biased region" description="Polar residues" evidence="1">
    <location>
        <begin position="129"/>
        <end position="138"/>
    </location>
</feature>
<dbReference type="Proteomes" id="UP000215902">
    <property type="component" value="Unassembled WGS sequence"/>
</dbReference>
<evidence type="ECO:0000313" key="2">
    <source>
        <dbReference type="EMBL" id="PAA81377.1"/>
    </source>
</evidence>